<comment type="caution">
    <text evidence="2">The sequence shown here is derived from an EMBL/GenBank/DDBJ whole genome shotgun (WGS) entry which is preliminary data.</text>
</comment>
<gene>
    <name evidence="2" type="ORF">V3390_02090</name>
</gene>
<dbReference type="EMBL" id="JAZHBO010000001">
    <property type="protein sequence ID" value="MEF2155030.1"/>
    <property type="molecule type" value="Genomic_DNA"/>
</dbReference>
<protein>
    <submittedName>
        <fullName evidence="2">Uncharacterized protein</fullName>
    </submittedName>
</protein>
<sequence>MKTPKNRGTEWKPAEVIKLKVLAVGNHSTRVIGLKLQRMPTAIQGKESSGGISLSRLINRLKTAGSKSRRPKDGPPSSTEFPERELANANTAMP</sequence>
<keyword evidence="3" id="KW-1185">Reference proteome</keyword>
<proteinExistence type="predicted"/>
<evidence type="ECO:0000313" key="3">
    <source>
        <dbReference type="Proteomes" id="UP001356170"/>
    </source>
</evidence>
<organism evidence="2 3">
    <name type="scientific">Aquilutibacter rugosus</name>
    <dbReference type="NCBI Taxonomy" id="3115820"/>
    <lineage>
        <taxon>Bacteria</taxon>
        <taxon>Pseudomonadati</taxon>
        <taxon>Pseudomonadota</taxon>
        <taxon>Gammaproteobacteria</taxon>
        <taxon>Lysobacterales</taxon>
        <taxon>Lysobacteraceae</taxon>
        <taxon>Aquilutibacter</taxon>
    </lineage>
</organism>
<dbReference type="Proteomes" id="UP001356170">
    <property type="component" value="Unassembled WGS sequence"/>
</dbReference>
<feature type="region of interest" description="Disordered" evidence="1">
    <location>
        <begin position="62"/>
        <end position="94"/>
    </location>
</feature>
<reference evidence="2 3" key="1">
    <citation type="submission" date="2024-01" db="EMBL/GenBank/DDBJ databases">
        <title>Novel species of the genus Luteimonas isolated from rivers.</title>
        <authorList>
            <person name="Lu H."/>
        </authorList>
    </citation>
    <scope>NUCLEOTIDE SEQUENCE [LARGE SCALE GENOMIC DNA]</scope>
    <source>
        <strain evidence="2 3">FXH3W</strain>
    </source>
</reference>
<name>A0ABU7UY62_9GAMM</name>
<evidence type="ECO:0000313" key="2">
    <source>
        <dbReference type="EMBL" id="MEF2155030.1"/>
    </source>
</evidence>
<evidence type="ECO:0000256" key="1">
    <source>
        <dbReference type="SAM" id="MobiDB-lite"/>
    </source>
</evidence>
<dbReference type="RefSeq" id="WP_331703173.1">
    <property type="nucleotide sequence ID" value="NZ_JAZHBO010000001.1"/>
</dbReference>
<accession>A0ABU7UY62</accession>